<dbReference type="Proteomes" id="UP000631694">
    <property type="component" value="Unassembled WGS sequence"/>
</dbReference>
<name>A0A931I319_9HYPH</name>
<protein>
    <submittedName>
        <fullName evidence="1">Uncharacterized protein</fullName>
    </submittedName>
</protein>
<evidence type="ECO:0000313" key="1">
    <source>
        <dbReference type="EMBL" id="MBH0237996.1"/>
    </source>
</evidence>
<reference evidence="1" key="1">
    <citation type="submission" date="2020-12" db="EMBL/GenBank/DDBJ databases">
        <title>Methylobrevis albus sp. nov., isolated from fresh water lack sediment.</title>
        <authorList>
            <person name="Zou Q."/>
        </authorList>
    </citation>
    <scope>NUCLEOTIDE SEQUENCE</scope>
    <source>
        <strain evidence="1">L22</strain>
    </source>
</reference>
<dbReference type="EMBL" id="JADZLT010000049">
    <property type="protein sequence ID" value="MBH0237996.1"/>
    <property type="molecule type" value="Genomic_DNA"/>
</dbReference>
<accession>A0A931I319</accession>
<keyword evidence="2" id="KW-1185">Reference proteome</keyword>
<evidence type="ECO:0000313" key="2">
    <source>
        <dbReference type="Proteomes" id="UP000631694"/>
    </source>
</evidence>
<sequence>MRALRSAMEWLGVIGRPARVIAVVGDEYDAALFARLHGVLLEMGATATEERFGIGGERFLTENHYRIGRSSVVLATETDRGLSITGDENIVERILHLSGCHPVTNDGAGEDG</sequence>
<dbReference type="AlphaFoldDB" id="A0A931I319"/>
<proteinExistence type="predicted"/>
<organism evidence="1 2">
    <name type="scientific">Methylobrevis albus</name>
    <dbReference type="NCBI Taxonomy" id="2793297"/>
    <lineage>
        <taxon>Bacteria</taxon>
        <taxon>Pseudomonadati</taxon>
        <taxon>Pseudomonadota</taxon>
        <taxon>Alphaproteobacteria</taxon>
        <taxon>Hyphomicrobiales</taxon>
        <taxon>Pleomorphomonadaceae</taxon>
        <taxon>Methylobrevis</taxon>
    </lineage>
</organism>
<comment type="caution">
    <text evidence="1">The sequence shown here is derived from an EMBL/GenBank/DDBJ whole genome shotgun (WGS) entry which is preliminary data.</text>
</comment>
<gene>
    <name evidence="1" type="ORF">I5731_09205</name>
</gene>
<dbReference type="RefSeq" id="WP_197311047.1">
    <property type="nucleotide sequence ID" value="NZ_JADZLT010000049.1"/>
</dbReference>